<protein>
    <recommendedName>
        <fullName evidence="2">Heterokaryon incompatibility domain-containing protein</fullName>
    </recommendedName>
</protein>
<evidence type="ECO:0000313" key="4">
    <source>
        <dbReference type="Proteomes" id="UP000028045"/>
    </source>
</evidence>
<dbReference type="AlphaFoldDB" id="A0A084BAC8"/>
<proteinExistence type="predicted"/>
<feature type="region of interest" description="Disordered" evidence="1">
    <location>
        <begin position="317"/>
        <end position="341"/>
    </location>
</feature>
<feature type="compositionally biased region" description="Acidic residues" evidence="1">
    <location>
        <begin position="325"/>
        <end position="341"/>
    </location>
</feature>
<sequence length="341" mass="38422">MDQIYHGADLTIVAAAGDNANFGLPGVGTTKRKKQQVVELERCTILSTGPDPVYETKQSSWASRGWTFQEASLSRRRLIFTEHQSWFECGQASWMESLGGLEHTTITEQAQVSPMKVLGPSCYRLLLTIPERPSAAVFSPSDPEISTCLDQFFRVVEEYSKRQLAFDNDALNAIAGICGHFQKSRPQVSYLLGIPYVPSPSDAGLEEKYFCYGLSWFHRSGSTSRRRNCFPSWTWAGWAGTVTWMTFRYDGERATRPKARRFHFESREGKPVPAAYYLNEFNPATHPLGGTDATLCFEAQLIPPKLFSCDGPLEIPNRPSSIWSSDDESEDESDDEKEDRR</sequence>
<name>A0A084BAC8_STACB</name>
<dbReference type="InterPro" id="IPR010730">
    <property type="entry name" value="HET"/>
</dbReference>
<dbReference type="OrthoDB" id="5428863at2759"/>
<dbReference type="HOGENOM" id="CLU_814251_0_0_1"/>
<dbReference type="Pfam" id="PF06985">
    <property type="entry name" value="HET"/>
    <property type="match status" value="1"/>
</dbReference>
<reference evidence="3 4" key="1">
    <citation type="journal article" date="2014" name="BMC Genomics">
        <title>Comparative genome sequencing reveals chemotype-specific gene clusters in the toxigenic black mold Stachybotrys.</title>
        <authorList>
            <person name="Semeiks J."/>
            <person name="Borek D."/>
            <person name="Otwinowski Z."/>
            <person name="Grishin N.V."/>
        </authorList>
    </citation>
    <scope>NUCLEOTIDE SEQUENCE [LARGE SCALE GENOMIC DNA]</scope>
    <source>
        <strain evidence="4">CBS 109288 / IBT 7711</strain>
    </source>
</reference>
<dbReference type="Proteomes" id="UP000028045">
    <property type="component" value="Unassembled WGS sequence"/>
</dbReference>
<evidence type="ECO:0000313" key="3">
    <source>
        <dbReference type="EMBL" id="KEY74507.1"/>
    </source>
</evidence>
<evidence type="ECO:0000259" key="2">
    <source>
        <dbReference type="Pfam" id="PF06985"/>
    </source>
</evidence>
<dbReference type="PANTHER" id="PTHR33112:SF1">
    <property type="entry name" value="HETEROKARYON INCOMPATIBILITY DOMAIN-CONTAINING PROTEIN"/>
    <property type="match status" value="1"/>
</dbReference>
<organism evidence="3 4">
    <name type="scientific">Stachybotrys chartarum (strain CBS 109288 / IBT 7711)</name>
    <name type="common">Toxic black mold</name>
    <name type="synonym">Stilbospora chartarum</name>
    <dbReference type="NCBI Taxonomy" id="1280523"/>
    <lineage>
        <taxon>Eukaryota</taxon>
        <taxon>Fungi</taxon>
        <taxon>Dikarya</taxon>
        <taxon>Ascomycota</taxon>
        <taxon>Pezizomycotina</taxon>
        <taxon>Sordariomycetes</taxon>
        <taxon>Hypocreomycetidae</taxon>
        <taxon>Hypocreales</taxon>
        <taxon>Stachybotryaceae</taxon>
        <taxon>Stachybotrys</taxon>
    </lineage>
</organism>
<accession>A0A084BAC8</accession>
<keyword evidence="4" id="KW-1185">Reference proteome</keyword>
<dbReference type="EMBL" id="KL647515">
    <property type="protein sequence ID" value="KEY74507.1"/>
    <property type="molecule type" value="Genomic_DNA"/>
</dbReference>
<gene>
    <name evidence="3" type="ORF">S7711_10023</name>
</gene>
<dbReference type="PANTHER" id="PTHR33112">
    <property type="entry name" value="DOMAIN PROTEIN, PUTATIVE-RELATED"/>
    <property type="match status" value="1"/>
</dbReference>
<feature type="domain" description="Heterokaryon incompatibility" evidence="2">
    <location>
        <begin position="1"/>
        <end position="70"/>
    </location>
</feature>
<evidence type="ECO:0000256" key="1">
    <source>
        <dbReference type="SAM" id="MobiDB-lite"/>
    </source>
</evidence>